<accession>A0A1B1MQN7</accession>
<dbReference type="InterPro" id="IPR036388">
    <property type="entry name" value="WH-like_DNA-bd_sf"/>
</dbReference>
<dbReference type="KEGG" id="sls:SLINC_8548"/>
<dbReference type="GO" id="GO:0003677">
    <property type="term" value="F:DNA binding"/>
    <property type="evidence" value="ECO:0007669"/>
    <property type="project" value="UniProtKB-KW"/>
</dbReference>
<evidence type="ECO:0000256" key="2">
    <source>
        <dbReference type="ARBA" id="ARBA00023015"/>
    </source>
</evidence>
<dbReference type="GO" id="GO:0016987">
    <property type="term" value="F:sigma factor activity"/>
    <property type="evidence" value="ECO:0007669"/>
    <property type="project" value="UniProtKB-KW"/>
</dbReference>
<dbReference type="AlphaFoldDB" id="A0A1B1MQN7"/>
<dbReference type="PANTHER" id="PTHR43133">
    <property type="entry name" value="RNA POLYMERASE ECF-TYPE SIGMA FACTO"/>
    <property type="match status" value="1"/>
</dbReference>
<evidence type="ECO:0000256" key="3">
    <source>
        <dbReference type="ARBA" id="ARBA00023082"/>
    </source>
</evidence>
<keyword evidence="5" id="KW-0804">Transcription</keyword>
<dbReference type="RefSeq" id="WP_237282050.1">
    <property type="nucleotide sequence ID" value="NZ_CP016438.1"/>
</dbReference>
<gene>
    <name evidence="7" type="ORF">SLINC_8548</name>
</gene>
<proteinExistence type="inferred from homology"/>
<keyword evidence="4" id="KW-0238">DNA-binding</keyword>
<dbReference type="SUPFAM" id="SSF88659">
    <property type="entry name" value="Sigma3 and sigma4 domains of RNA polymerase sigma factors"/>
    <property type="match status" value="1"/>
</dbReference>
<evidence type="ECO:0000256" key="4">
    <source>
        <dbReference type="ARBA" id="ARBA00023125"/>
    </source>
</evidence>
<reference evidence="7 8" key="1">
    <citation type="submission" date="2016-07" db="EMBL/GenBank/DDBJ databases">
        <title>Enhancement of antibiotic productionsby engineered nitrateutilization in actinobacteria.</title>
        <authorList>
            <person name="Meng S.C."/>
        </authorList>
    </citation>
    <scope>NUCLEOTIDE SEQUENCE [LARGE SCALE GENOMIC DNA]</scope>
    <source>
        <strain evidence="7 8">NRRL 2936</strain>
    </source>
</reference>
<keyword evidence="8" id="KW-1185">Reference proteome</keyword>
<dbReference type="InterPro" id="IPR013324">
    <property type="entry name" value="RNA_pol_sigma_r3/r4-like"/>
</dbReference>
<evidence type="ECO:0000313" key="7">
    <source>
        <dbReference type="EMBL" id="ANS70772.1"/>
    </source>
</evidence>
<feature type="domain" description="RNA polymerase sigma factor 70 region 4 type 2" evidence="6">
    <location>
        <begin position="137"/>
        <end position="187"/>
    </location>
</feature>
<evidence type="ECO:0000256" key="5">
    <source>
        <dbReference type="ARBA" id="ARBA00023163"/>
    </source>
</evidence>
<dbReference type="InterPro" id="IPR013249">
    <property type="entry name" value="RNA_pol_sigma70_r4_t2"/>
</dbReference>
<keyword evidence="2" id="KW-0805">Transcription regulation</keyword>
<dbReference type="EMBL" id="CP016438">
    <property type="protein sequence ID" value="ANS70772.1"/>
    <property type="molecule type" value="Genomic_DNA"/>
</dbReference>
<evidence type="ECO:0000259" key="6">
    <source>
        <dbReference type="Pfam" id="PF08281"/>
    </source>
</evidence>
<organism evidence="7 8">
    <name type="scientific">Streptomyces lincolnensis</name>
    <dbReference type="NCBI Taxonomy" id="1915"/>
    <lineage>
        <taxon>Bacteria</taxon>
        <taxon>Bacillati</taxon>
        <taxon>Actinomycetota</taxon>
        <taxon>Actinomycetes</taxon>
        <taxon>Kitasatosporales</taxon>
        <taxon>Streptomycetaceae</taxon>
        <taxon>Streptomyces</taxon>
    </lineage>
</organism>
<protein>
    <submittedName>
        <fullName evidence="7">ECF subfamily RNA polymerase sigma factor</fullName>
    </submittedName>
</protein>
<dbReference type="PANTHER" id="PTHR43133:SF8">
    <property type="entry name" value="RNA POLYMERASE SIGMA FACTOR HI_1459-RELATED"/>
    <property type="match status" value="1"/>
</dbReference>
<comment type="similarity">
    <text evidence="1">Belongs to the sigma-70 factor family. ECF subfamily.</text>
</comment>
<name>A0A1B1MQN7_STRLN</name>
<keyword evidence="3" id="KW-0731">Sigma factor</keyword>
<sequence length="203" mass="22887">MTGQTPDDAGEQVVQESADMMPPAFWAFHELYHQAYFEYAFVQLGDQVAADQLVDQTFVFLAVIWQQVTEQEKPETLAWTLLKERVAAELEAQGKEPAALETLAFERAIRAACDPVLDSFRAEFRAQVTELEDSMGLYAALARLPERQFDVMVLHFALGFTTKRTALVMGVCEATVRSTRRAAKRRLAEQLGLDYGEDTDDEE</sequence>
<dbReference type="Proteomes" id="UP000092598">
    <property type="component" value="Chromosome"/>
</dbReference>
<dbReference type="PATRIC" id="fig|1915.4.peg.9454"/>
<dbReference type="Pfam" id="PF08281">
    <property type="entry name" value="Sigma70_r4_2"/>
    <property type="match status" value="1"/>
</dbReference>
<evidence type="ECO:0000313" key="8">
    <source>
        <dbReference type="Proteomes" id="UP000092598"/>
    </source>
</evidence>
<evidence type="ECO:0000256" key="1">
    <source>
        <dbReference type="ARBA" id="ARBA00010641"/>
    </source>
</evidence>
<dbReference type="InterPro" id="IPR039425">
    <property type="entry name" value="RNA_pol_sigma-70-like"/>
</dbReference>
<dbReference type="GO" id="GO:0006352">
    <property type="term" value="P:DNA-templated transcription initiation"/>
    <property type="evidence" value="ECO:0007669"/>
    <property type="project" value="InterPro"/>
</dbReference>
<dbReference type="Gene3D" id="1.10.10.10">
    <property type="entry name" value="Winged helix-like DNA-binding domain superfamily/Winged helix DNA-binding domain"/>
    <property type="match status" value="1"/>
</dbReference>